<proteinExistence type="predicted"/>
<protein>
    <submittedName>
        <fullName evidence="1">Uncharacterized protein</fullName>
    </submittedName>
</protein>
<dbReference type="GeneID" id="36841946"/>
<name>A0A2U7UHR3_9VIRU</name>
<dbReference type="Pfam" id="PF04665">
    <property type="entry name" value="Pox_A32"/>
    <property type="match status" value="1"/>
</dbReference>
<gene>
    <name evidence="1" type="ORF">pmac_cds_803</name>
</gene>
<dbReference type="InterPro" id="IPR027417">
    <property type="entry name" value="P-loop_NTPase"/>
</dbReference>
<dbReference type="EMBL" id="MG011691">
    <property type="protein sequence ID" value="AVK77491.1"/>
    <property type="molecule type" value="Genomic_DNA"/>
</dbReference>
<dbReference type="Proteomes" id="UP000249758">
    <property type="component" value="Segment"/>
</dbReference>
<reference evidence="1" key="1">
    <citation type="journal article" date="2018" name="Nat. Commun.">
        <title>Diversity and evolution of the emerging Pandoraviridae family.</title>
        <authorList>
            <person name="Legendre M."/>
            <person name="Fabre E."/>
            <person name="Poirot O."/>
            <person name="Jeudy S."/>
            <person name="Lartigue A."/>
            <person name="Alempic J.M."/>
            <person name="Beucher L."/>
            <person name="Philippe N."/>
            <person name="Bertaux L."/>
            <person name="Christo-Foroux E."/>
            <person name="Labadie K."/>
            <person name="Coute Y."/>
            <person name="Abergel C."/>
            <person name="Claverie J.M."/>
        </authorList>
    </citation>
    <scope>NUCLEOTIDE SEQUENCE [LARGE SCALE GENOMIC DNA]</scope>
    <source>
        <strain evidence="1">Macleodensis</strain>
    </source>
</reference>
<evidence type="ECO:0000313" key="1">
    <source>
        <dbReference type="EMBL" id="AVK77491.1"/>
    </source>
</evidence>
<dbReference type="InterPro" id="IPR006758">
    <property type="entry name" value="A32L"/>
</dbReference>
<organism evidence="1">
    <name type="scientific">Pandoravirus macleodensis</name>
    <dbReference type="NCBI Taxonomy" id="2107707"/>
    <lineage>
        <taxon>Viruses</taxon>
        <taxon>Pandoravirus</taxon>
    </lineage>
</organism>
<accession>A0A2U7UHR3</accession>
<sequence length="414" mass="45888">MQHTAPTTTANMAQTSADMIEEIPRSIAGLFASVAVPGDVDLKSPPRPVDADARMPIVEVARDTKPPDAVGASAKTEMSDTQLVTIMAQAKAVSDASAKLIELMRGTFGEAQVDRVCRDMQWSPPTAAATTAPAPNMVDSGMGKNEINLRKFDVGTLKTGQVNMIVGKRGTGKTVLLRHLLTAGGNRWDFVVGMTPTPESYDVLVEMFPESCVYRDYDSEAIKRLLDTLRTLHAHNIRPRVLLVLDDCMHDNRIFKSGPMCDLYKCARVLDIEFYNVVQYVMDIPKTIRLQIDRVFAMREPQRAYRENLYRRFFDIFSTYDGFSAAFDVCTENCGCIVVDSKAKTNAVEDSVFWHRGPAAPPAILLGSRAQWLLHHMFYRKAEKATAESALDVLMGALRSASLCETGRVRLVDN</sequence>
<dbReference type="SUPFAM" id="SSF52540">
    <property type="entry name" value="P-loop containing nucleoside triphosphate hydrolases"/>
    <property type="match status" value="1"/>
</dbReference>
<dbReference type="RefSeq" id="YP_009481487.1">
    <property type="nucleotide sequence ID" value="NC_037665.1"/>
</dbReference>
<dbReference type="KEGG" id="vg:36841946"/>